<dbReference type="InterPro" id="IPR011059">
    <property type="entry name" value="Metal-dep_hydrolase_composite"/>
</dbReference>
<evidence type="ECO:0000259" key="1">
    <source>
        <dbReference type="Pfam" id="PF07969"/>
    </source>
</evidence>
<accession>A0ABX2XTF9</accession>
<protein>
    <recommendedName>
        <fullName evidence="1">Amidohydrolase 3 domain-containing protein</fullName>
    </recommendedName>
</protein>
<dbReference type="Gene3D" id="3.10.310.70">
    <property type="match status" value="1"/>
</dbReference>
<sequence>MHSEDGYMKRLKAFIVSIGLAVFLLSHPSYSLPPKPHLCQNAATIYVNATFITLNPKQPEVSAVAVGRHRLLALGDKANLMRACQGKDTQVIDLKGAYVVPGFIDTYSKFLLYGWLSENALDVSTTNALKQSDWQEIKSLNTFLAALKHKAPNADGWVIVNGYDPLRMQGESLNQTMLTNLQPTIPTLVLYASGAQALVNQAAMQKITAFNHEKNMVIDNHGFIRNTSLMKVFGHLINKEEASKAIQQAARQYTQQGYTTATETMLNPAWIADYEQLTLSPSFPLDVVLLPSTITEKQRMDLTYQDFFRLYAGPVLFKVDGSAQDGAAFLTTPSSLQTNRPHSGNSWPDTLKKSPRELEQFLEAADKEKVPVALECNGDAAIDLALNLINKVQNTPSEGSLNAIIINAPFVRNDQLQRLQHLKVKVSWFVPHFYYWGTAFCSFFRDAQGNYQTTPLVSAKKIMTSLSAHANPPAAPPAPLHLIAMMNSGELPNWPPGNARCVSIKPAKASLKFIDALKALTLDAAVLYGLENDKGSLVPGKLADMTLLSANPLKTDIRTIKVLGTISRGVLRLNNE</sequence>
<evidence type="ECO:0000313" key="2">
    <source>
        <dbReference type="EMBL" id="OCH97768.1"/>
    </source>
</evidence>
<keyword evidence="3" id="KW-1185">Reference proteome</keyword>
<proteinExistence type="predicted"/>
<dbReference type="SUPFAM" id="SSF51338">
    <property type="entry name" value="Composite domain of metallo-dependent hydrolases"/>
    <property type="match status" value="1"/>
</dbReference>
<name>A0ABX2XTF9_9GAMM</name>
<organism evidence="2 3">
    <name type="scientific">Legionella jamestowniensis</name>
    <dbReference type="NCBI Taxonomy" id="455"/>
    <lineage>
        <taxon>Bacteria</taxon>
        <taxon>Pseudomonadati</taxon>
        <taxon>Pseudomonadota</taxon>
        <taxon>Gammaproteobacteria</taxon>
        <taxon>Legionellales</taxon>
        <taxon>Legionellaceae</taxon>
        <taxon>Legionella</taxon>
    </lineage>
</organism>
<dbReference type="PANTHER" id="PTHR22642">
    <property type="entry name" value="IMIDAZOLONEPROPIONASE"/>
    <property type="match status" value="1"/>
</dbReference>
<dbReference type="Pfam" id="PF07969">
    <property type="entry name" value="Amidohydro_3"/>
    <property type="match status" value="1"/>
</dbReference>
<dbReference type="Proteomes" id="UP000093336">
    <property type="component" value="Unassembled WGS sequence"/>
</dbReference>
<dbReference type="SUPFAM" id="SSF51556">
    <property type="entry name" value="Metallo-dependent hydrolases"/>
    <property type="match status" value="1"/>
</dbReference>
<dbReference type="Gene3D" id="2.30.40.10">
    <property type="entry name" value="Urease, subunit C, domain 1"/>
    <property type="match status" value="1"/>
</dbReference>
<dbReference type="EMBL" id="LYOZ01000026">
    <property type="protein sequence ID" value="OCH97768.1"/>
    <property type="molecule type" value="Genomic_DNA"/>
</dbReference>
<gene>
    <name evidence="2" type="ORF">A8135_02725</name>
</gene>
<feature type="domain" description="Amidohydrolase 3" evidence="1">
    <location>
        <begin position="90"/>
        <end position="570"/>
    </location>
</feature>
<comment type="caution">
    <text evidence="2">The sequence shown here is derived from an EMBL/GenBank/DDBJ whole genome shotgun (WGS) entry which is preliminary data.</text>
</comment>
<dbReference type="InterPro" id="IPR013108">
    <property type="entry name" value="Amidohydro_3"/>
</dbReference>
<evidence type="ECO:0000313" key="3">
    <source>
        <dbReference type="Proteomes" id="UP000093336"/>
    </source>
</evidence>
<dbReference type="PANTHER" id="PTHR22642:SF2">
    <property type="entry name" value="PROTEIN LONG AFTER FAR-RED 3"/>
    <property type="match status" value="1"/>
</dbReference>
<reference evidence="2 3" key="1">
    <citation type="submission" date="2016-05" db="EMBL/GenBank/DDBJ databases">
        <authorList>
            <person name="Prochazka B."/>
            <person name="Indra A."/>
            <person name="Hasenberger P."/>
            <person name="Blaschitz M."/>
            <person name="Wagner L."/>
            <person name="Wewalka G."/>
            <person name="Sorschag S."/>
            <person name="Schmid D."/>
            <person name="Ruppitsch W."/>
        </authorList>
    </citation>
    <scope>NUCLEOTIDE SEQUENCE [LARGE SCALE GENOMIC DNA]</scope>
    <source>
        <strain evidence="2 3">974010_12</strain>
    </source>
</reference>
<dbReference type="Gene3D" id="3.20.20.140">
    <property type="entry name" value="Metal-dependent hydrolases"/>
    <property type="match status" value="1"/>
</dbReference>
<dbReference type="InterPro" id="IPR032466">
    <property type="entry name" value="Metal_Hydrolase"/>
</dbReference>